<proteinExistence type="predicted"/>
<accession>A0ABS2FVK2</accession>
<protein>
    <submittedName>
        <fullName evidence="1">Uncharacterized protein</fullName>
    </submittedName>
</protein>
<comment type="caution">
    <text evidence="1">The sequence shown here is derived from an EMBL/GenBank/DDBJ whole genome shotgun (WGS) entry which is preliminary data.</text>
</comment>
<dbReference type="EMBL" id="JACSNX010000013">
    <property type="protein sequence ID" value="MBM6851614.1"/>
    <property type="molecule type" value="Genomic_DNA"/>
</dbReference>
<evidence type="ECO:0000313" key="1">
    <source>
        <dbReference type="EMBL" id="MBM6851614.1"/>
    </source>
</evidence>
<name>A0ABS2FVK2_9FIRM</name>
<sequence length="154" mass="16789">MSFFTKSWKFDGVQAAFVMRGSQNGRYLVKFEREFASLEDIEGINWTKPAIEHTNPQCPDEFGLPVGYGFTVAGITYDSKTKSYTVELQVADQFLGDVTPYQEQIAQLESEAAEKDAAIAEKEAAIKALEAGGTAEAVKADLQAAYTEGVESNG</sequence>
<dbReference type="RefSeq" id="WP_204804536.1">
    <property type="nucleotide sequence ID" value="NZ_JACSNX010000013.1"/>
</dbReference>
<organism evidence="1 2">
    <name type="scientific">Oscillibacter valericigenes</name>
    <dbReference type="NCBI Taxonomy" id="351091"/>
    <lineage>
        <taxon>Bacteria</taxon>
        <taxon>Bacillati</taxon>
        <taxon>Bacillota</taxon>
        <taxon>Clostridia</taxon>
        <taxon>Eubacteriales</taxon>
        <taxon>Oscillospiraceae</taxon>
        <taxon>Oscillibacter</taxon>
    </lineage>
</organism>
<keyword evidence="2" id="KW-1185">Reference proteome</keyword>
<evidence type="ECO:0000313" key="2">
    <source>
        <dbReference type="Proteomes" id="UP000719500"/>
    </source>
</evidence>
<dbReference type="Proteomes" id="UP000719500">
    <property type="component" value="Unassembled WGS sequence"/>
</dbReference>
<reference evidence="1 2" key="1">
    <citation type="journal article" date="2021" name="Sci. Rep.">
        <title>The distribution of antibiotic resistance genes in chicken gut microbiota commensals.</title>
        <authorList>
            <person name="Juricova H."/>
            <person name="Matiasovicova J."/>
            <person name="Kubasova T."/>
            <person name="Cejkova D."/>
            <person name="Rychlik I."/>
        </authorList>
    </citation>
    <scope>NUCLEOTIDE SEQUENCE [LARGE SCALE GENOMIC DNA]</scope>
    <source>
        <strain evidence="1 2">An411</strain>
    </source>
</reference>
<gene>
    <name evidence="1" type="ORF">H9X91_09230</name>
</gene>